<organism evidence="2 3">
    <name type="scientific">Litorilituus lipolyticus</name>
    <dbReference type="NCBI Taxonomy" id="2491017"/>
    <lineage>
        <taxon>Bacteria</taxon>
        <taxon>Pseudomonadati</taxon>
        <taxon>Pseudomonadota</taxon>
        <taxon>Gammaproteobacteria</taxon>
        <taxon>Alteromonadales</taxon>
        <taxon>Colwelliaceae</taxon>
        <taxon>Litorilituus</taxon>
    </lineage>
</organism>
<feature type="transmembrane region" description="Helical" evidence="1">
    <location>
        <begin position="173"/>
        <end position="191"/>
    </location>
</feature>
<keyword evidence="1" id="KW-0472">Membrane</keyword>
<protein>
    <submittedName>
        <fullName evidence="2">DUF4386 domain-containing protein</fullName>
    </submittedName>
</protein>
<feature type="transmembrane region" description="Helical" evidence="1">
    <location>
        <begin position="94"/>
        <end position="117"/>
    </location>
</feature>
<keyword evidence="3" id="KW-1185">Reference proteome</keyword>
<gene>
    <name evidence="2" type="ORF">EPA86_12725</name>
</gene>
<comment type="caution">
    <text evidence="2">The sequence shown here is derived from an EMBL/GenBank/DDBJ whole genome shotgun (WGS) entry which is preliminary data.</text>
</comment>
<sequence length="236" mass="26540">MNTKTTQNLQYFYAKLAGLSYILFTVAGLIKNFFLNTQLSAVSAIPINGLFENELQFRLGIFAEIFMFVAVTLASISFFIVLKPVNARLAKTTLCFRLVEIIIGSVAVVFSMTMLAISNKVYLSEMFNVEQIHTLIVITSSVIVPAYEYSWIFMGVAGIITFYLLFRARYIPTFWAIWGVITYTSLILYPVAKLTIADLPREVMYIMFPGALFELGVGIWLLTKGIRIPENSNNGS</sequence>
<proteinExistence type="predicted"/>
<keyword evidence="1" id="KW-0812">Transmembrane</keyword>
<evidence type="ECO:0000313" key="2">
    <source>
        <dbReference type="EMBL" id="TPH13973.1"/>
    </source>
</evidence>
<dbReference type="OrthoDB" id="5421633at2"/>
<dbReference type="Pfam" id="PF14329">
    <property type="entry name" value="DUF4386"/>
    <property type="match status" value="1"/>
</dbReference>
<accession>A0A502KWC0</accession>
<feature type="transmembrane region" description="Helical" evidence="1">
    <location>
        <begin position="12"/>
        <end position="30"/>
    </location>
</feature>
<feature type="transmembrane region" description="Helical" evidence="1">
    <location>
        <begin position="59"/>
        <end position="82"/>
    </location>
</feature>
<dbReference type="Proteomes" id="UP000315303">
    <property type="component" value="Unassembled WGS sequence"/>
</dbReference>
<evidence type="ECO:0000313" key="3">
    <source>
        <dbReference type="Proteomes" id="UP000315303"/>
    </source>
</evidence>
<dbReference type="InterPro" id="IPR025495">
    <property type="entry name" value="DUF4386"/>
</dbReference>
<evidence type="ECO:0000256" key="1">
    <source>
        <dbReference type="SAM" id="Phobius"/>
    </source>
</evidence>
<feature type="transmembrane region" description="Helical" evidence="1">
    <location>
        <begin position="149"/>
        <end position="166"/>
    </location>
</feature>
<reference evidence="2 3" key="1">
    <citation type="submission" date="2019-01" db="EMBL/GenBank/DDBJ databases">
        <title>Litorilituus lipolytica sp. nov., isolated from intertidal sand of the Yellow Sea in China.</title>
        <authorList>
            <person name="Liu A."/>
        </authorList>
    </citation>
    <scope>NUCLEOTIDE SEQUENCE [LARGE SCALE GENOMIC DNA]</scope>
    <source>
        <strain evidence="2 3">RZ04</strain>
    </source>
</reference>
<dbReference type="EMBL" id="SAWY01000027">
    <property type="protein sequence ID" value="TPH13973.1"/>
    <property type="molecule type" value="Genomic_DNA"/>
</dbReference>
<dbReference type="RefSeq" id="WP_140604175.1">
    <property type="nucleotide sequence ID" value="NZ_SAWY01000027.1"/>
</dbReference>
<keyword evidence="1" id="KW-1133">Transmembrane helix</keyword>
<name>A0A502KWC0_9GAMM</name>
<dbReference type="AlphaFoldDB" id="A0A502KWC0"/>
<feature type="transmembrane region" description="Helical" evidence="1">
    <location>
        <begin position="203"/>
        <end position="222"/>
    </location>
</feature>